<comment type="caution">
    <text evidence="2">The sequence shown here is derived from an EMBL/GenBank/DDBJ whole genome shotgun (WGS) entry which is preliminary data.</text>
</comment>
<feature type="signal peptide" evidence="1">
    <location>
        <begin position="1"/>
        <end position="15"/>
    </location>
</feature>
<accession>A0A8K0WPQ7</accession>
<organism evidence="2 3">
    <name type="scientific">Stachybotrys elegans</name>
    <dbReference type="NCBI Taxonomy" id="80388"/>
    <lineage>
        <taxon>Eukaryota</taxon>
        <taxon>Fungi</taxon>
        <taxon>Dikarya</taxon>
        <taxon>Ascomycota</taxon>
        <taxon>Pezizomycotina</taxon>
        <taxon>Sordariomycetes</taxon>
        <taxon>Hypocreomycetidae</taxon>
        <taxon>Hypocreales</taxon>
        <taxon>Stachybotryaceae</taxon>
        <taxon>Stachybotrys</taxon>
    </lineage>
</organism>
<feature type="chain" id="PRO_5035468669" description="Secreted protein" evidence="1">
    <location>
        <begin position="16"/>
        <end position="95"/>
    </location>
</feature>
<dbReference type="AlphaFoldDB" id="A0A8K0WPQ7"/>
<keyword evidence="3" id="KW-1185">Reference proteome</keyword>
<gene>
    <name evidence="2" type="ORF">B0I35DRAFT_438172</name>
</gene>
<evidence type="ECO:0000313" key="3">
    <source>
        <dbReference type="Proteomes" id="UP000813444"/>
    </source>
</evidence>
<reference evidence="2" key="1">
    <citation type="journal article" date="2021" name="Nat. Commun.">
        <title>Genetic determinants of endophytism in the Arabidopsis root mycobiome.</title>
        <authorList>
            <person name="Mesny F."/>
            <person name="Miyauchi S."/>
            <person name="Thiergart T."/>
            <person name="Pickel B."/>
            <person name="Atanasova L."/>
            <person name="Karlsson M."/>
            <person name="Huettel B."/>
            <person name="Barry K.W."/>
            <person name="Haridas S."/>
            <person name="Chen C."/>
            <person name="Bauer D."/>
            <person name="Andreopoulos W."/>
            <person name="Pangilinan J."/>
            <person name="LaButti K."/>
            <person name="Riley R."/>
            <person name="Lipzen A."/>
            <person name="Clum A."/>
            <person name="Drula E."/>
            <person name="Henrissat B."/>
            <person name="Kohler A."/>
            <person name="Grigoriev I.V."/>
            <person name="Martin F.M."/>
            <person name="Hacquard S."/>
        </authorList>
    </citation>
    <scope>NUCLEOTIDE SEQUENCE</scope>
    <source>
        <strain evidence="2">MPI-CAGE-CH-0235</strain>
    </source>
</reference>
<evidence type="ECO:0000313" key="2">
    <source>
        <dbReference type="EMBL" id="KAH7311487.1"/>
    </source>
</evidence>
<dbReference type="EMBL" id="JAGPNK010000011">
    <property type="protein sequence ID" value="KAH7311487.1"/>
    <property type="molecule type" value="Genomic_DNA"/>
</dbReference>
<name>A0A8K0WPQ7_9HYPO</name>
<evidence type="ECO:0008006" key="4">
    <source>
        <dbReference type="Google" id="ProtNLM"/>
    </source>
</evidence>
<sequence>MRCFVISLLYRVAWSRANDGSRSAGCDSQGGHHLVPHEAGVTMQGSSHGMCDWLGCDLDCFLALRTITRASPIERHQRLCWNLACQRRARSEVQE</sequence>
<keyword evidence="1" id="KW-0732">Signal</keyword>
<dbReference type="Proteomes" id="UP000813444">
    <property type="component" value="Unassembled WGS sequence"/>
</dbReference>
<proteinExistence type="predicted"/>
<protein>
    <recommendedName>
        <fullName evidence="4">Secreted protein</fullName>
    </recommendedName>
</protein>
<evidence type="ECO:0000256" key="1">
    <source>
        <dbReference type="SAM" id="SignalP"/>
    </source>
</evidence>